<dbReference type="Pfam" id="PF06877">
    <property type="entry name" value="RraB"/>
    <property type="match status" value="1"/>
</dbReference>
<comment type="caution">
    <text evidence="2">The sequence shown here is derived from an EMBL/GenBank/DDBJ whole genome shotgun (WGS) entry which is preliminary data.</text>
</comment>
<evidence type="ECO:0000313" key="2">
    <source>
        <dbReference type="EMBL" id="EGD58509.1"/>
    </source>
</evidence>
<dbReference type="OrthoDB" id="120234at2"/>
<accession>F1ZA83</accession>
<name>F1ZA83_9SPHN</name>
<dbReference type="SUPFAM" id="SSF89946">
    <property type="entry name" value="Hypothetical protein VC0424"/>
    <property type="match status" value="1"/>
</dbReference>
<dbReference type="RefSeq" id="WP_008066684.1">
    <property type="nucleotide sequence ID" value="NZ_AQWK01000002.1"/>
</dbReference>
<dbReference type="STRING" id="983920.Y88_0565"/>
<dbReference type="eggNOG" id="ENOG5033MBQ">
    <property type="taxonomic scope" value="Bacteria"/>
</dbReference>
<sequence>MTTLLEENTAILQDLAADGFDLTRPAAVEFTHVFSDEANAEAFLQAIEAEDFEADILEPEDEGEPWDVAITLEIVPTAETITELEQRFTTLARQHSGEPSGWGLYEEE</sequence>
<keyword evidence="3" id="KW-1185">Reference proteome</keyword>
<reference evidence="2 3" key="1">
    <citation type="journal article" date="2012" name="J. Bacteriol.">
        <title>Draft Genome Sequence of Novosphingobium nitrogenifigens Y88T.</title>
        <authorList>
            <person name="Strabala T.J."/>
            <person name="Macdonald L."/>
            <person name="Liu V."/>
            <person name="Smit A.M."/>
        </authorList>
    </citation>
    <scope>NUCLEOTIDE SEQUENCE [LARGE SCALE GENOMIC DNA]</scope>
    <source>
        <strain evidence="2 3">DSM 19370</strain>
    </source>
</reference>
<dbReference type="InterPro" id="IPR009671">
    <property type="entry name" value="RraB_dom"/>
</dbReference>
<dbReference type="Gene3D" id="3.30.70.970">
    <property type="entry name" value="RraB-like"/>
    <property type="match status" value="1"/>
</dbReference>
<protein>
    <recommendedName>
        <fullName evidence="1">Regulator of ribonuclease activity B domain-containing protein</fullName>
    </recommendedName>
</protein>
<feature type="domain" description="Regulator of ribonuclease activity B" evidence="1">
    <location>
        <begin position="6"/>
        <end position="103"/>
    </location>
</feature>
<evidence type="ECO:0000313" key="3">
    <source>
        <dbReference type="Proteomes" id="UP000004728"/>
    </source>
</evidence>
<dbReference type="AlphaFoldDB" id="F1ZA83"/>
<evidence type="ECO:0000259" key="1">
    <source>
        <dbReference type="Pfam" id="PF06877"/>
    </source>
</evidence>
<proteinExistence type="predicted"/>
<dbReference type="HOGENOM" id="CLU_157098_0_0_5"/>
<dbReference type="InterPro" id="IPR036701">
    <property type="entry name" value="RraB-like_sf"/>
</dbReference>
<dbReference type="InParanoid" id="F1ZA83"/>
<gene>
    <name evidence="2" type="ORF">Y88_0565</name>
</gene>
<organism evidence="2 3">
    <name type="scientific">Novosphingobium nitrogenifigens DSM 19370</name>
    <dbReference type="NCBI Taxonomy" id="983920"/>
    <lineage>
        <taxon>Bacteria</taxon>
        <taxon>Pseudomonadati</taxon>
        <taxon>Pseudomonadota</taxon>
        <taxon>Alphaproteobacteria</taxon>
        <taxon>Sphingomonadales</taxon>
        <taxon>Sphingomonadaceae</taxon>
        <taxon>Novosphingobium</taxon>
    </lineage>
</organism>
<dbReference type="EMBL" id="AEWJ01000041">
    <property type="protein sequence ID" value="EGD58509.1"/>
    <property type="molecule type" value="Genomic_DNA"/>
</dbReference>
<dbReference type="Proteomes" id="UP000004728">
    <property type="component" value="Unassembled WGS sequence"/>
</dbReference>